<feature type="compositionally biased region" description="Gly residues" evidence="1">
    <location>
        <begin position="2060"/>
        <end position="2070"/>
    </location>
</feature>
<feature type="compositionally biased region" description="Basic and acidic residues" evidence="1">
    <location>
        <begin position="611"/>
        <end position="628"/>
    </location>
</feature>
<feature type="region of interest" description="Disordered" evidence="1">
    <location>
        <begin position="871"/>
        <end position="928"/>
    </location>
</feature>
<feature type="region of interest" description="Disordered" evidence="1">
    <location>
        <begin position="2279"/>
        <end position="2380"/>
    </location>
</feature>
<feature type="compositionally biased region" description="Pro residues" evidence="1">
    <location>
        <begin position="1695"/>
        <end position="1710"/>
    </location>
</feature>
<feature type="region of interest" description="Disordered" evidence="1">
    <location>
        <begin position="2518"/>
        <end position="2556"/>
    </location>
</feature>
<feature type="compositionally biased region" description="Polar residues" evidence="1">
    <location>
        <begin position="406"/>
        <end position="426"/>
    </location>
</feature>
<gene>
    <name evidence="2" type="ORF">HYH03_009187</name>
</gene>
<feature type="compositionally biased region" description="Low complexity" evidence="1">
    <location>
        <begin position="285"/>
        <end position="304"/>
    </location>
</feature>
<protein>
    <submittedName>
        <fullName evidence="2">Uncharacterized protein</fullName>
    </submittedName>
</protein>
<feature type="region of interest" description="Disordered" evidence="1">
    <location>
        <begin position="2116"/>
        <end position="2150"/>
    </location>
</feature>
<dbReference type="EMBL" id="JAEHOE010000044">
    <property type="protein sequence ID" value="KAG2492522.1"/>
    <property type="molecule type" value="Genomic_DNA"/>
</dbReference>
<feature type="compositionally biased region" description="Gly residues" evidence="1">
    <location>
        <begin position="130"/>
        <end position="145"/>
    </location>
</feature>
<feature type="compositionally biased region" description="Low complexity" evidence="1">
    <location>
        <begin position="1350"/>
        <end position="1359"/>
    </location>
</feature>
<feature type="region of interest" description="Disordered" evidence="1">
    <location>
        <begin position="810"/>
        <end position="839"/>
    </location>
</feature>
<feature type="compositionally biased region" description="Low complexity" evidence="1">
    <location>
        <begin position="974"/>
        <end position="987"/>
    </location>
</feature>
<feature type="compositionally biased region" description="Polar residues" evidence="1">
    <location>
        <begin position="1766"/>
        <end position="1778"/>
    </location>
</feature>
<feature type="compositionally biased region" description="Gly residues" evidence="1">
    <location>
        <begin position="1392"/>
        <end position="1415"/>
    </location>
</feature>
<feature type="compositionally biased region" description="Low complexity" evidence="1">
    <location>
        <begin position="1416"/>
        <end position="1425"/>
    </location>
</feature>
<feature type="region of interest" description="Disordered" evidence="1">
    <location>
        <begin position="276"/>
        <end position="304"/>
    </location>
</feature>
<feature type="compositionally biased region" description="Low complexity" evidence="1">
    <location>
        <begin position="1711"/>
        <end position="1721"/>
    </location>
</feature>
<feature type="compositionally biased region" description="Basic residues" evidence="1">
    <location>
        <begin position="1332"/>
        <end position="1341"/>
    </location>
</feature>
<feature type="region of interest" description="Disordered" evidence="1">
    <location>
        <begin position="2219"/>
        <end position="2253"/>
    </location>
</feature>
<feature type="region of interest" description="Disordered" evidence="1">
    <location>
        <begin position="1387"/>
        <end position="1436"/>
    </location>
</feature>
<accession>A0A836BY15</accession>
<feature type="compositionally biased region" description="Low complexity" evidence="1">
    <location>
        <begin position="906"/>
        <end position="918"/>
    </location>
</feature>
<evidence type="ECO:0000313" key="2">
    <source>
        <dbReference type="EMBL" id="KAG2492522.1"/>
    </source>
</evidence>
<evidence type="ECO:0000256" key="1">
    <source>
        <dbReference type="SAM" id="MobiDB-lite"/>
    </source>
</evidence>
<feature type="compositionally biased region" description="Pro residues" evidence="1">
    <location>
        <begin position="2029"/>
        <end position="2041"/>
    </location>
</feature>
<feature type="compositionally biased region" description="Gly residues" evidence="1">
    <location>
        <begin position="2130"/>
        <end position="2140"/>
    </location>
</feature>
<feature type="region of interest" description="Disordered" evidence="1">
    <location>
        <begin position="388"/>
        <end position="503"/>
    </location>
</feature>
<dbReference type="OrthoDB" id="548070at2759"/>
<comment type="caution">
    <text evidence="2">The sequence shown here is derived from an EMBL/GenBank/DDBJ whole genome shotgun (WGS) entry which is preliminary data.</text>
</comment>
<feature type="compositionally biased region" description="Low complexity" evidence="1">
    <location>
        <begin position="871"/>
        <end position="888"/>
    </location>
</feature>
<feature type="compositionally biased region" description="Polar residues" evidence="1">
    <location>
        <begin position="454"/>
        <end position="464"/>
    </location>
</feature>
<organism evidence="2 3">
    <name type="scientific">Edaphochlamys debaryana</name>
    <dbReference type="NCBI Taxonomy" id="47281"/>
    <lineage>
        <taxon>Eukaryota</taxon>
        <taxon>Viridiplantae</taxon>
        <taxon>Chlorophyta</taxon>
        <taxon>core chlorophytes</taxon>
        <taxon>Chlorophyceae</taxon>
        <taxon>CS clade</taxon>
        <taxon>Chlamydomonadales</taxon>
        <taxon>Chlamydomonadales incertae sedis</taxon>
        <taxon>Edaphochlamys</taxon>
    </lineage>
</organism>
<feature type="region of interest" description="Disordered" evidence="1">
    <location>
        <begin position="1304"/>
        <end position="1375"/>
    </location>
</feature>
<feature type="compositionally biased region" description="Low complexity" evidence="1">
    <location>
        <begin position="2279"/>
        <end position="2296"/>
    </location>
</feature>
<feature type="region of interest" description="Disordered" evidence="1">
    <location>
        <begin position="1"/>
        <end position="22"/>
    </location>
</feature>
<feature type="region of interest" description="Disordered" evidence="1">
    <location>
        <begin position="1185"/>
        <end position="1214"/>
    </location>
</feature>
<feature type="compositionally biased region" description="Low complexity" evidence="1">
    <location>
        <begin position="2330"/>
        <end position="2348"/>
    </location>
</feature>
<feature type="compositionally biased region" description="Gly residues" evidence="1">
    <location>
        <begin position="1956"/>
        <end position="1965"/>
    </location>
</feature>
<feature type="compositionally biased region" description="Acidic residues" evidence="1">
    <location>
        <begin position="569"/>
        <end position="593"/>
    </location>
</feature>
<feature type="compositionally biased region" description="Polar residues" evidence="1">
    <location>
        <begin position="475"/>
        <end position="492"/>
    </location>
</feature>
<feature type="compositionally biased region" description="Low complexity" evidence="1">
    <location>
        <begin position="2141"/>
        <end position="2150"/>
    </location>
</feature>
<feature type="compositionally biased region" description="Gly residues" evidence="1">
    <location>
        <begin position="814"/>
        <end position="828"/>
    </location>
</feature>
<feature type="compositionally biased region" description="Low complexity" evidence="1">
    <location>
        <begin position="679"/>
        <end position="704"/>
    </location>
</feature>
<dbReference type="Proteomes" id="UP000612055">
    <property type="component" value="Unassembled WGS sequence"/>
</dbReference>
<feature type="region of interest" description="Disordered" evidence="1">
    <location>
        <begin position="125"/>
        <end position="148"/>
    </location>
</feature>
<feature type="compositionally biased region" description="Acidic residues" evidence="1">
    <location>
        <begin position="538"/>
        <end position="559"/>
    </location>
</feature>
<name>A0A836BY15_9CHLO</name>
<feature type="compositionally biased region" description="Gly residues" evidence="1">
    <location>
        <begin position="2518"/>
        <end position="2529"/>
    </location>
</feature>
<feature type="region of interest" description="Disordered" evidence="1">
    <location>
        <begin position="538"/>
        <end position="713"/>
    </location>
</feature>
<evidence type="ECO:0000313" key="3">
    <source>
        <dbReference type="Proteomes" id="UP000612055"/>
    </source>
</evidence>
<feature type="region of interest" description="Disordered" evidence="1">
    <location>
        <begin position="959"/>
        <end position="993"/>
    </location>
</feature>
<feature type="compositionally biased region" description="Pro residues" evidence="1">
    <location>
        <begin position="1201"/>
        <end position="1214"/>
    </location>
</feature>
<feature type="compositionally biased region" description="Gly residues" evidence="1">
    <location>
        <begin position="2465"/>
        <end position="2474"/>
    </location>
</feature>
<feature type="region of interest" description="Disordered" evidence="1">
    <location>
        <begin position="2444"/>
        <end position="2492"/>
    </location>
</feature>
<feature type="compositionally biased region" description="Basic residues" evidence="1">
    <location>
        <begin position="1"/>
        <end position="11"/>
    </location>
</feature>
<feature type="compositionally biased region" description="Basic residues" evidence="1">
    <location>
        <begin position="745"/>
        <end position="760"/>
    </location>
</feature>
<keyword evidence="3" id="KW-1185">Reference proteome</keyword>
<feature type="compositionally biased region" description="Basic residues" evidence="1">
    <location>
        <begin position="629"/>
        <end position="653"/>
    </location>
</feature>
<feature type="region of interest" description="Disordered" evidence="1">
    <location>
        <begin position="739"/>
        <end position="776"/>
    </location>
</feature>
<feature type="compositionally biased region" description="Gly residues" evidence="1">
    <location>
        <begin position="2544"/>
        <end position="2556"/>
    </location>
</feature>
<feature type="compositionally biased region" description="Gly residues" evidence="1">
    <location>
        <begin position="2447"/>
        <end position="2456"/>
    </location>
</feature>
<feature type="region of interest" description="Disordered" evidence="1">
    <location>
        <begin position="2025"/>
        <end position="2085"/>
    </location>
</feature>
<feature type="compositionally biased region" description="Low complexity" evidence="1">
    <location>
        <begin position="1072"/>
        <end position="1084"/>
    </location>
</feature>
<feature type="region of interest" description="Disordered" evidence="1">
    <location>
        <begin position="1956"/>
        <end position="1980"/>
    </location>
</feature>
<feature type="compositionally biased region" description="Pro residues" evidence="1">
    <location>
        <begin position="1736"/>
        <end position="1752"/>
    </location>
</feature>
<reference evidence="2" key="1">
    <citation type="journal article" date="2020" name="bioRxiv">
        <title>Comparative genomics of Chlamydomonas.</title>
        <authorList>
            <person name="Craig R.J."/>
            <person name="Hasan A.R."/>
            <person name="Ness R.W."/>
            <person name="Keightley P.D."/>
        </authorList>
    </citation>
    <scope>NUCLEOTIDE SEQUENCE</scope>
    <source>
        <strain evidence="2">CCAP 11/70</strain>
    </source>
</reference>
<feature type="region of interest" description="Disordered" evidence="1">
    <location>
        <begin position="1041"/>
        <end position="1155"/>
    </location>
</feature>
<feature type="region of interest" description="Disordered" evidence="1">
    <location>
        <begin position="1872"/>
        <end position="1938"/>
    </location>
</feature>
<proteinExistence type="predicted"/>
<feature type="compositionally biased region" description="Low complexity" evidence="1">
    <location>
        <begin position="2530"/>
        <end position="2543"/>
    </location>
</feature>
<feature type="region of interest" description="Disordered" evidence="1">
    <location>
        <begin position="1690"/>
        <end position="1780"/>
    </location>
</feature>
<feature type="compositionally biased region" description="Pro residues" evidence="1">
    <location>
        <begin position="1896"/>
        <end position="1908"/>
    </location>
</feature>
<sequence length="2567" mass="255988">MEEAKRARRGSPHVPPTSEALVAEDLHQLPYLPPKSVLEEPELVQYQTEQHLGPLTGFAPSYGVLRHTPAREGRFADLQPGSSIKKRILVNPEVLARLVAVAEELNVAQAEIEVRRLIRRQASSRPLGAEGAGGLGEGAAGGGGPAAAPGVEVEVEQLLMPVEPTHEHEATAPARGEDHRPKRPVRGVQVRFPAALSSKIPRERWGYFRALNRLQPAAPAGSAAAAAEAAAEAGSKAARRRHSTGAAAVKAAKALERDAIRAADAAVAAEMAAAAADPSAPPPASSAGLGDASAAAGSAPGAAGRNSAMGSAVAALLHREAVRQERREAAQATALLEGLPVETWWDIVQRRKKAVYYRNLAQELTQRRGLLQAHMAARTIQKAWRQHRRERMARAASTLDAEVSRALSQGQSDLDLSGSERQSGSGTPRMARFGTGPAASRLGKTPRGGPGTLSRATSGKSGWQDSLRGGPGPSLSRSVSRKGLTSRTTSRARLNVRPYDDDEEAARKEAEDYAAQQQFLWKKIQILVGNNFGVDVDVEGDGVGDSEAERGEADDEQEEGSGSSNADSSSDDSTEDGSSDSDDDDSSSEYDSDGDGRAEARRIARRAVKQALREKRKADRAAAKEARARAKALAKAKAKAAKAKAKMGRRKRVPAPGPGGASVSSTPTPGPKPARRAKVGAGAKAAAQAAAGGAAAAAAAASGGDWRTRQAAAATAMGLQGMPRESLADVLATAVSAGAAAVAERRRKQQALRERRRRRAAAGAVRRPRPDPNDPATIAAAAASLGVSVEAYKAMKERAAAGAGARAGKAAGAADGGAAGAGGRGSRAGGPTPAPEEGALWPDLAATVGQDTLERLKAQAREEVRARRAAAAAAGTGAGTSALAGPGASRAPGVGGPDPTSRPPEASVDGSGTAASAGGTAGQGGTRAYIVRTPGDEYDDEEREMIELVRARLRAAGILPGSGTEDEGSGADGGTAADGAGGSSDSSYETMSEDEVRHVDPAVLAEIEAQKAAGLPGDNMFAAKLAALNASAAAVRAVLHAHAPEEPRKRKSRHVPLSKRSYSTTSHRDASSSHIGAAGASPGSFAWRPAGSTSSRWGPGTSFHDSLHDDSSFASARSHRRQRSTSPDVVQPSGPSLLYRADTTHEISRRRRADKMSVNRPTWLKGSEVPGAVFTQFGWVVPPASPAGVQQPSGPADPLLPGSPVPGQGPGPHPPKLAGPALTAGLAALYRRLGLGAGPGQPGAWGVFGHGAGGGAAATAGGGGGPGAGGGQGPGLEDAMAVAMAVLRSGSVKALVVRRLFPRGPAHVGDLPGPRVAREPPPDPHPALRRPAGPHHHHHYHITNDDGEDLSSSSSWTSASEDEAAGGVGGRGLDGLRRPVLVVGAPGLGLAPRGGGASTTGGGGISSGGGCGGGPTAAAAGQGTSRRSSPQRVGQRELSLSAANLSSMSYSKSSAVQLAVPMTQLGLGLMLGAQASAAAARQASVSEGFLGEPFVDEDDVRQFDMLYDMTRWAVSRPCTPYGYSHESELVALTVRPSATAARRREDEEAAAAARAKVLSSSTVAYGNTLGRTVERVRMRRRHGHVLVALDGVAGPRAQVLASPAFLEAVAERGAAAFGARAFRRGGGFRLAGGAATASAAGGGGPAPGFRSWLARRVQPPHLRKPKPAAAVVPSGYSVVSYGTLDTVVQGRNVATPPPPSLGSPAPPSSPPAAYATAAVGPASPPKQEPSSAAGALPPPLQLPRAAPPPTPPHASHVHSPGHLGSGSRSGPLTMSQHGPRQRLALGRAAPPGTAAAAAAATAGLSLPASRSTSSITAAAGMAGGGVLVTSLQRPYSPGALTADFAAGMVPRVSDDASLPYSAPYDGLGSPYSTHSLHASGGGGVSPHAPHRGRASPVPPPPPSQPQPQSPHARVRVARRSSEVPPFAAVTGIPSSASIGGGMGSFSGGTVSGSGAGGGGVGGGGSPTKAAAGPQPHRPAAEGRLRSLLPTTPGAGGAAGGVAAAAWARDDGDWVHMVAPATAPSFSALQPPPPPLIVPLSPPFKTASSPSHFGDSLLQGPGSGLGSGPGSSVGSPAAGRRLASPPGHYGAPFSAYGHRPSTSAAAAAAAAAAAPHAPHGARLPSEASGMGTMGLGPGVGLPGPMLTTPLRPVAGPEAAAAASPTAGGGAARFAWSACEPGGGPEYEDVDDAGMSYMYGSRAAAGRAGLSKGLAFPHGGGTGGGGSSSSLLPSIAHVGPAPPTPPSASPLHLNALGGGSGAANRRVASVSLPISPLAAALQQQAAQQQQPPTPADDAFFQPPPQRSQPSHLSYHARPPPSPDRGMIRRGRAGLAGSGPLPTGLSPAGGAAAAGGSAGAGAWDAAPGEPPPPPLLGSQSSWMLPDIAPPAKARRNSLPFYSAASASAAAAFAAQHQQAAAALQHLGPGPGPGLGLGLGLGLGHASDSGGLPGGHGGPAAAGTRPGTGAAGGQGGPAVGPSSPGPPPRFTRMRGSADGEAVGMGLAAGGVGLAAAGWEGGGQGMGRPAGGEAAGEASGGRVSPAVSGAGGGKAGKAGGGNRFAAALRRIW</sequence>